<dbReference type="SUPFAM" id="SSF52172">
    <property type="entry name" value="CheY-like"/>
    <property type="match status" value="1"/>
</dbReference>
<dbReference type="SMART" id="SM00448">
    <property type="entry name" value="REC"/>
    <property type="match status" value="1"/>
</dbReference>
<dbReference type="PROSITE" id="PS50110">
    <property type="entry name" value="RESPONSE_REGULATORY"/>
    <property type="match status" value="1"/>
</dbReference>
<name>A0A0A2M889_9FLAO</name>
<dbReference type="InterPro" id="IPR011006">
    <property type="entry name" value="CheY-like_superfamily"/>
</dbReference>
<dbReference type="InterPro" id="IPR052893">
    <property type="entry name" value="TCS_response_regulator"/>
</dbReference>
<dbReference type="GO" id="GO:0000160">
    <property type="term" value="P:phosphorelay signal transduction system"/>
    <property type="evidence" value="ECO:0007669"/>
    <property type="project" value="InterPro"/>
</dbReference>
<sequence length="148" mass="17265">MRPNNLHIMLADDDEDDRLFFKEAFEEVKIKYDITAFNDGEQLMHYLNQDENPLPDIIFLDLNMPRKSGMECLKEIRQNDRLKKISVAIYSTSSSEQDIEDTFVAGANVYIKKPNDFNMLKKVLSDVVHINWQYIVDGLNKDSFILSL</sequence>
<reference evidence="3 4" key="1">
    <citation type="submission" date="2013-09" db="EMBL/GenBank/DDBJ databases">
        <authorList>
            <person name="Zeng Z."/>
            <person name="Chen C."/>
        </authorList>
    </citation>
    <scope>NUCLEOTIDE SEQUENCE [LARGE SCALE GENOMIC DNA]</scope>
    <source>
        <strain evidence="3 4">WB 3.3-2</strain>
    </source>
</reference>
<proteinExistence type="predicted"/>
<dbReference type="PANTHER" id="PTHR44520">
    <property type="entry name" value="RESPONSE REGULATOR RCP1-RELATED"/>
    <property type="match status" value="1"/>
</dbReference>
<evidence type="ECO:0000313" key="4">
    <source>
        <dbReference type="Proteomes" id="UP000030152"/>
    </source>
</evidence>
<dbReference type="eggNOG" id="COG0745">
    <property type="taxonomic scope" value="Bacteria"/>
</dbReference>
<evidence type="ECO:0000259" key="2">
    <source>
        <dbReference type="PROSITE" id="PS50110"/>
    </source>
</evidence>
<dbReference type="AlphaFoldDB" id="A0A0A2M889"/>
<organism evidence="3 4">
    <name type="scientific">Flavobacterium rivuli WB 3.3-2 = DSM 21788</name>
    <dbReference type="NCBI Taxonomy" id="1121895"/>
    <lineage>
        <taxon>Bacteria</taxon>
        <taxon>Pseudomonadati</taxon>
        <taxon>Bacteroidota</taxon>
        <taxon>Flavobacteriia</taxon>
        <taxon>Flavobacteriales</taxon>
        <taxon>Flavobacteriaceae</taxon>
        <taxon>Flavobacterium</taxon>
    </lineage>
</organism>
<keyword evidence="1" id="KW-0597">Phosphoprotein</keyword>
<evidence type="ECO:0000256" key="1">
    <source>
        <dbReference type="PROSITE-ProRule" id="PRU00169"/>
    </source>
</evidence>
<dbReference type="InterPro" id="IPR001789">
    <property type="entry name" value="Sig_transdc_resp-reg_receiver"/>
</dbReference>
<dbReference type="Gene3D" id="3.40.50.2300">
    <property type="match status" value="1"/>
</dbReference>
<dbReference type="OrthoDB" id="7631574at2"/>
<feature type="modified residue" description="4-aspartylphosphate" evidence="1">
    <location>
        <position position="61"/>
    </location>
</feature>
<feature type="domain" description="Response regulatory" evidence="2">
    <location>
        <begin position="7"/>
        <end position="128"/>
    </location>
</feature>
<comment type="caution">
    <text evidence="3">The sequence shown here is derived from an EMBL/GenBank/DDBJ whole genome shotgun (WGS) entry which is preliminary data.</text>
</comment>
<dbReference type="RefSeq" id="WP_026299824.1">
    <property type="nucleotide sequence ID" value="NZ_JRLX01000001.1"/>
</dbReference>
<dbReference type="Proteomes" id="UP000030152">
    <property type="component" value="Unassembled WGS sequence"/>
</dbReference>
<gene>
    <name evidence="3" type="ORF">Q765_00865</name>
</gene>
<protein>
    <submittedName>
        <fullName evidence="3">Transcriptional regulator</fullName>
    </submittedName>
</protein>
<dbReference type="CDD" id="cd17557">
    <property type="entry name" value="REC_Rcp-like"/>
    <property type="match status" value="1"/>
</dbReference>
<keyword evidence="4" id="KW-1185">Reference proteome</keyword>
<dbReference type="STRING" id="1121895.GCA_000378485_00379"/>
<accession>A0A0A2M889</accession>
<dbReference type="EMBL" id="JRLX01000001">
    <property type="protein sequence ID" value="KGO88489.1"/>
    <property type="molecule type" value="Genomic_DNA"/>
</dbReference>
<dbReference type="PANTHER" id="PTHR44520:SF2">
    <property type="entry name" value="RESPONSE REGULATOR RCP1"/>
    <property type="match status" value="1"/>
</dbReference>
<evidence type="ECO:0000313" key="3">
    <source>
        <dbReference type="EMBL" id="KGO88489.1"/>
    </source>
</evidence>
<dbReference type="Pfam" id="PF00072">
    <property type="entry name" value="Response_reg"/>
    <property type="match status" value="1"/>
</dbReference>